<evidence type="ECO:0000256" key="1">
    <source>
        <dbReference type="SAM" id="Phobius"/>
    </source>
</evidence>
<keyword evidence="1" id="KW-0812">Transmembrane</keyword>
<comment type="caution">
    <text evidence="2">The sequence shown here is derived from an EMBL/GenBank/DDBJ whole genome shotgun (WGS) entry which is preliminary data.</text>
</comment>
<sequence length="238" mass="27428">METIESFNTWKGLFYLTTGLFLLYWFIKIIQFISQKFQRKNLLNKRWLHFLHVVLSVFKPIALMLLVLDFIAINYVVHGLFLVIIGALGYMPIRNYISGLLFHMNPLIAKGSMITIDNYKGEIKQMLPQGMVISTESGQSFFKYVAIDKSGFSITSKDTGNYRHTIYLNTDVTKAKLLDFLFTNPILNFKEPPTVRETELPSVLKLQYTLEEGGNDEDFLAFLAEHNITTTLTFNKES</sequence>
<gene>
    <name evidence="2" type="ORF">LCGC14_0129060</name>
</gene>
<dbReference type="AlphaFoldDB" id="A0A0F9V829"/>
<name>A0A0F9V829_9ZZZZ</name>
<dbReference type="EMBL" id="LAZR01000042">
    <property type="protein sequence ID" value="KKO00140.1"/>
    <property type="molecule type" value="Genomic_DNA"/>
</dbReference>
<feature type="transmembrane region" description="Helical" evidence="1">
    <location>
        <begin position="12"/>
        <end position="27"/>
    </location>
</feature>
<feature type="transmembrane region" description="Helical" evidence="1">
    <location>
        <begin position="47"/>
        <end position="67"/>
    </location>
</feature>
<keyword evidence="1" id="KW-0472">Membrane</keyword>
<organism evidence="2">
    <name type="scientific">marine sediment metagenome</name>
    <dbReference type="NCBI Taxonomy" id="412755"/>
    <lineage>
        <taxon>unclassified sequences</taxon>
        <taxon>metagenomes</taxon>
        <taxon>ecological metagenomes</taxon>
    </lineage>
</organism>
<reference evidence="2" key="1">
    <citation type="journal article" date="2015" name="Nature">
        <title>Complex archaea that bridge the gap between prokaryotes and eukaryotes.</title>
        <authorList>
            <person name="Spang A."/>
            <person name="Saw J.H."/>
            <person name="Jorgensen S.L."/>
            <person name="Zaremba-Niedzwiedzka K."/>
            <person name="Martijn J."/>
            <person name="Lind A.E."/>
            <person name="van Eijk R."/>
            <person name="Schleper C."/>
            <person name="Guy L."/>
            <person name="Ettema T.J."/>
        </authorList>
    </citation>
    <scope>NUCLEOTIDE SEQUENCE</scope>
</reference>
<accession>A0A0F9V829</accession>
<keyword evidence="1" id="KW-1133">Transmembrane helix</keyword>
<protein>
    <submittedName>
        <fullName evidence="2">Uncharacterized protein</fullName>
    </submittedName>
</protein>
<proteinExistence type="predicted"/>
<feature type="transmembrane region" description="Helical" evidence="1">
    <location>
        <begin position="73"/>
        <end position="93"/>
    </location>
</feature>
<evidence type="ECO:0000313" key="2">
    <source>
        <dbReference type="EMBL" id="KKO00140.1"/>
    </source>
</evidence>